<dbReference type="STRING" id="1215104.GCA_000730585_01035"/>
<proteinExistence type="predicted"/>
<keyword evidence="3" id="KW-1185">Reference proteome</keyword>
<sequence>MLGPDFEKSTGVRIKGVIDVGFSQNDNTSDGISPKQGSGNHPITGPADEGFQLNAFQLTVEKQIKSNVIPRVTPLPGPRPDEFSWGFTAELLYGRNALPAAMFGFDQHWGINRPGNVDPVEAATNRDNYLAMPQAFLQAYIPVLDGLAITAGRFGSGVGYEIPPPTRPSPNFFYSYSYALVAQPDQVSGVLLSTNLYRGSAGLLAAEFGVAVGRQNWQDNNAQQSVLGALRYRTPDMQTWVDYSFMSGDEQNDIDHDIQMPVSRILADEGLRREHHSLVVQHQLTPQWKVIVEGLYGRQEGDRSNAIDLVTGQPFSGAHYRGVNATARYKYSETLEYGVRLERFEDPDGFALFPTTAVAGTFNAVTLGVNWNPTPHVLVRPEIRYDWQSDNGEEKAFANARDDRQTTLSVDAKYYF</sequence>
<evidence type="ECO:0000313" key="3">
    <source>
        <dbReference type="Proteomes" id="UP000198407"/>
    </source>
</evidence>
<dbReference type="InterPro" id="IPR011486">
    <property type="entry name" value="BBP2"/>
</dbReference>
<dbReference type="SUPFAM" id="SSF56935">
    <property type="entry name" value="Porins"/>
    <property type="match status" value="1"/>
</dbReference>
<feature type="region of interest" description="Disordered" evidence="1">
    <location>
        <begin position="23"/>
        <end position="48"/>
    </location>
</feature>
<reference evidence="3" key="1">
    <citation type="submission" date="2017-06" db="EMBL/GenBank/DDBJ databases">
        <authorList>
            <person name="Varghese N."/>
            <person name="Submissions S."/>
        </authorList>
    </citation>
    <scope>NUCLEOTIDE SEQUENCE [LARGE SCALE GENOMIC DNA]</scope>
    <source>
        <strain evidence="3">DSM 22348</strain>
    </source>
</reference>
<gene>
    <name evidence="2" type="ORF">SAMN05444352_12253</name>
</gene>
<dbReference type="Proteomes" id="UP000198407">
    <property type="component" value="Unassembled WGS sequence"/>
</dbReference>
<dbReference type="AlphaFoldDB" id="A0A239JH50"/>
<evidence type="ECO:0000256" key="1">
    <source>
        <dbReference type="SAM" id="MobiDB-lite"/>
    </source>
</evidence>
<protein>
    <submittedName>
        <fullName evidence="2">Putative beta-barrel porin-2, OmpL-like. bbp2</fullName>
    </submittedName>
</protein>
<name>A0A239JH50_9PSED</name>
<accession>A0A239JH50</accession>
<feature type="compositionally biased region" description="Polar residues" evidence="1">
    <location>
        <begin position="23"/>
        <end position="41"/>
    </location>
</feature>
<organism evidence="2 3">
    <name type="scientific">Pseudomonas japonica</name>
    <dbReference type="NCBI Taxonomy" id="256466"/>
    <lineage>
        <taxon>Bacteria</taxon>
        <taxon>Pseudomonadati</taxon>
        <taxon>Pseudomonadota</taxon>
        <taxon>Gammaproteobacteria</taxon>
        <taxon>Pseudomonadales</taxon>
        <taxon>Pseudomonadaceae</taxon>
        <taxon>Pseudomonas</taxon>
    </lineage>
</organism>
<dbReference type="EMBL" id="FZOL01000022">
    <property type="protein sequence ID" value="SNT05155.1"/>
    <property type="molecule type" value="Genomic_DNA"/>
</dbReference>
<dbReference type="Pfam" id="PF07642">
    <property type="entry name" value="BBP2"/>
    <property type="match status" value="1"/>
</dbReference>
<evidence type="ECO:0000313" key="2">
    <source>
        <dbReference type="EMBL" id="SNT05155.1"/>
    </source>
</evidence>